<evidence type="ECO:0000259" key="11">
    <source>
        <dbReference type="Pfam" id="PF02866"/>
    </source>
</evidence>
<dbReference type="Gene3D" id="3.90.110.10">
    <property type="entry name" value="Lactate dehydrogenase/glycoside hydrolase, family 4, C-terminal"/>
    <property type="match status" value="1"/>
</dbReference>
<reference evidence="12" key="1">
    <citation type="submission" date="2011-05" db="EMBL/GenBank/DDBJ databases">
        <title>Complete sequence of chromosome of Methanothermococcus okinawensis IH1.</title>
        <authorList>
            <consortium name="US DOE Joint Genome Institute"/>
            <person name="Lucas S."/>
            <person name="Han J."/>
            <person name="Lapidus A."/>
            <person name="Cheng J.-F."/>
            <person name="Goodwin L."/>
            <person name="Pitluck S."/>
            <person name="Peters L."/>
            <person name="Mikhailova N."/>
            <person name="Held B."/>
            <person name="Han C."/>
            <person name="Tapia R."/>
            <person name="Land M."/>
            <person name="Hauser L."/>
            <person name="Kyrpides N."/>
            <person name="Ivanova N."/>
            <person name="Pagani I."/>
            <person name="Sieprawska-Lupa M."/>
            <person name="Takai K."/>
            <person name="Miyazaki J."/>
            <person name="Whitman W."/>
            <person name="Woyke T."/>
        </authorList>
    </citation>
    <scope>NUCLEOTIDE SEQUENCE</scope>
    <source>
        <strain evidence="12">IH1</strain>
    </source>
</reference>
<dbReference type="Gene3D" id="3.40.50.720">
    <property type="entry name" value="NAD(P)-binding Rossmann-like Domain"/>
    <property type="match status" value="1"/>
</dbReference>
<dbReference type="SUPFAM" id="SSF51735">
    <property type="entry name" value="NAD(P)-binding Rossmann-fold domains"/>
    <property type="match status" value="1"/>
</dbReference>
<sequence>MKVSVIGASGRIGSMVSFLLAKEPYINHINLISREKSLNKLKGIKMDIYDALAAEGRDAEIEVHSEKDLSVVDGSEITIIPAGVPRNDKMSRLDLAKENAKIVKNYVRNLSKTCDTKLFMITNPVDVMTQKALVESGYEKNQVFGLGTHLDSMRFKVAIAKYFGVHIDDVRTRIIGEHGDTMVPLLSATAIGGIPINRLPGFENLPYQKIVDFVKNGGKRIIELKGGSEYGPASAIVNVVKCIIHNDKRLLTLSAYLDGEIDGIKDVCIGAPVVVGKNGIEEVVPIKISDDEFKAFKHSVEVVKNCWNEVKDI</sequence>
<dbReference type="InterPro" id="IPR036291">
    <property type="entry name" value="NAD(P)-bd_dom_sf"/>
</dbReference>
<keyword evidence="3" id="KW-0521">NADP</keyword>
<dbReference type="SMR" id="F8AMF8"/>
<dbReference type="InterPro" id="IPR001557">
    <property type="entry name" value="L-lactate/malate_DH"/>
</dbReference>
<comment type="similarity">
    <text evidence="1 9">Belongs to the LDH/MDH superfamily.</text>
</comment>
<dbReference type="Pfam" id="PF00056">
    <property type="entry name" value="Ldh_1_N"/>
    <property type="match status" value="1"/>
</dbReference>
<evidence type="ECO:0000256" key="7">
    <source>
        <dbReference type="PIRSR" id="PIRSR000102-2"/>
    </source>
</evidence>
<dbReference type="GO" id="GO:0046554">
    <property type="term" value="F:L-malate dehydrogenase (NADP+) activity"/>
    <property type="evidence" value="ECO:0007669"/>
    <property type="project" value="UniProtKB-EC"/>
</dbReference>
<evidence type="ECO:0000256" key="9">
    <source>
        <dbReference type="RuleBase" id="RU003369"/>
    </source>
</evidence>
<dbReference type="SUPFAM" id="SSF56327">
    <property type="entry name" value="LDH C-terminal domain-like"/>
    <property type="match status" value="1"/>
</dbReference>
<dbReference type="Pfam" id="PF02866">
    <property type="entry name" value="Ldh_1_C"/>
    <property type="match status" value="1"/>
</dbReference>
<keyword evidence="5 8" id="KW-0520">NAD</keyword>
<dbReference type="PANTHER" id="PTHR43128:SF16">
    <property type="entry name" value="L-LACTATE DEHYDROGENASE"/>
    <property type="match status" value="1"/>
</dbReference>
<evidence type="ECO:0000313" key="13">
    <source>
        <dbReference type="Proteomes" id="UP000009296"/>
    </source>
</evidence>
<dbReference type="AlphaFoldDB" id="F8AMF8"/>
<dbReference type="HOGENOM" id="CLU_045401_2_2_2"/>
<dbReference type="GO" id="GO:0004459">
    <property type="term" value="F:L-lactate dehydrogenase (NAD+) activity"/>
    <property type="evidence" value="ECO:0007669"/>
    <property type="project" value="InterPro"/>
</dbReference>
<dbReference type="GO" id="GO:0006099">
    <property type="term" value="P:tricarboxylic acid cycle"/>
    <property type="evidence" value="ECO:0007669"/>
    <property type="project" value="UniProtKB-KW"/>
</dbReference>
<dbReference type="Proteomes" id="UP000009296">
    <property type="component" value="Chromosome"/>
</dbReference>
<feature type="active site" description="Proton acceptor" evidence="6">
    <location>
        <position position="178"/>
    </location>
</feature>
<evidence type="ECO:0000259" key="10">
    <source>
        <dbReference type="Pfam" id="PF00056"/>
    </source>
</evidence>
<evidence type="ECO:0000256" key="3">
    <source>
        <dbReference type="ARBA" id="ARBA00022857"/>
    </source>
</evidence>
<evidence type="ECO:0000256" key="1">
    <source>
        <dbReference type="ARBA" id="ARBA00008104"/>
    </source>
</evidence>
<dbReference type="KEGG" id="mok:Metok_0887"/>
<dbReference type="RefSeq" id="WP_013867045.1">
    <property type="nucleotide sequence ID" value="NC_015636.1"/>
</dbReference>
<dbReference type="PROSITE" id="PS00064">
    <property type="entry name" value="L_LDH"/>
    <property type="match status" value="1"/>
</dbReference>
<dbReference type="EC" id="1.1.1.82" evidence="12"/>
<protein>
    <submittedName>
        <fullName evidence="12">Malate dehydrogenase</fullName>
        <ecNumber evidence="12">1.1.1.82</ecNumber>
    </submittedName>
</protein>
<feature type="binding site" evidence="7">
    <location>
        <position position="92"/>
    </location>
    <ligand>
        <name>substrate</name>
    </ligand>
</feature>
<feature type="binding site" evidence="8">
    <location>
        <begin position="7"/>
        <end position="13"/>
    </location>
    <ligand>
        <name>NAD(+)</name>
        <dbReference type="ChEBI" id="CHEBI:57540"/>
    </ligand>
</feature>
<dbReference type="GeneID" id="10773037"/>
<dbReference type="STRING" id="647113.Metok_0887"/>
<dbReference type="eggNOG" id="arCOG00246">
    <property type="taxonomic scope" value="Archaea"/>
</dbReference>
<feature type="binding site" evidence="7">
    <location>
        <position position="86"/>
    </location>
    <ligand>
        <name>substrate</name>
    </ligand>
</feature>
<feature type="binding site" evidence="8">
    <location>
        <position position="99"/>
    </location>
    <ligand>
        <name>NAD(+)</name>
        <dbReference type="ChEBI" id="CHEBI:57540"/>
    </ligand>
</feature>
<organism evidence="12 13">
    <name type="scientific">Methanothermococcus okinawensis (strain DSM 14208 / JCM 11175 / IH1)</name>
    <dbReference type="NCBI Taxonomy" id="647113"/>
    <lineage>
        <taxon>Archaea</taxon>
        <taxon>Methanobacteriati</taxon>
        <taxon>Methanobacteriota</taxon>
        <taxon>Methanomada group</taxon>
        <taxon>Methanococci</taxon>
        <taxon>Methanococcales</taxon>
        <taxon>Methanococcaceae</taxon>
        <taxon>Methanothermococcus</taxon>
    </lineage>
</organism>
<evidence type="ECO:0000313" key="12">
    <source>
        <dbReference type="EMBL" id="AEH06860.1"/>
    </source>
</evidence>
<evidence type="ECO:0000256" key="4">
    <source>
        <dbReference type="ARBA" id="ARBA00023002"/>
    </source>
</evidence>
<feature type="binding site" evidence="8">
    <location>
        <begin position="121"/>
        <end position="123"/>
    </location>
    <ligand>
        <name>NAD(+)</name>
        <dbReference type="ChEBI" id="CHEBI:57540"/>
    </ligand>
</feature>
<dbReference type="InterPro" id="IPR022383">
    <property type="entry name" value="Lactate/malate_DH_C"/>
</dbReference>
<dbReference type="GO" id="GO:0006089">
    <property type="term" value="P:lactate metabolic process"/>
    <property type="evidence" value="ECO:0007669"/>
    <property type="project" value="TreeGrafter"/>
</dbReference>
<accession>F8AMF8</accession>
<dbReference type="OrthoDB" id="2596at2157"/>
<gene>
    <name evidence="12" type="ordered locus">Metok_0887</name>
</gene>
<evidence type="ECO:0000256" key="8">
    <source>
        <dbReference type="PIRSR" id="PIRSR000102-3"/>
    </source>
</evidence>
<dbReference type="InterPro" id="IPR018177">
    <property type="entry name" value="L-lactate_DH_AS"/>
</dbReference>
<dbReference type="InterPro" id="IPR015955">
    <property type="entry name" value="Lactate_DH/Glyco_Ohase_4_C"/>
</dbReference>
<feature type="domain" description="Lactate/malate dehydrogenase N-terminal" evidence="10">
    <location>
        <begin position="1"/>
        <end position="145"/>
    </location>
</feature>
<feature type="binding site" evidence="7">
    <location>
        <position position="154"/>
    </location>
    <ligand>
        <name>substrate</name>
    </ligand>
</feature>
<proteinExistence type="inferred from homology"/>
<keyword evidence="4 9" id="KW-0560">Oxidoreductase</keyword>
<dbReference type="EMBL" id="CP002792">
    <property type="protein sequence ID" value="AEH06860.1"/>
    <property type="molecule type" value="Genomic_DNA"/>
</dbReference>
<dbReference type="PIRSF" id="PIRSF000102">
    <property type="entry name" value="Lac_mal_DH"/>
    <property type="match status" value="1"/>
</dbReference>
<dbReference type="InterPro" id="IPR001236">
    <property type="entry name" value="Lactate/malate_DH_N"/>
</dbReference>
<feature type="domain" description="Lactate/malate dehydrogenase C-terminal" evidence="11">
    <location>
        <begin position="148"/>
        <end position="311"/>
    </location>
</feature>
<dbReference type="NCBIfam" id="NF004863">
    <property type="entry name" value="PRK06223.1"/>
    <property type="match status" value="1"/>
</dbReference>
<keyword evidence="13" id="KW-1185">Reference proteome</keyword>
<evidence type="ECO:0000256" key="5">
    <source>
        <dbReference type="ARBA" id="ARBA00023027"/>
    </source>
</evidence>
<keyword evidence="2" id="KW-0816">Tricarboxylic acid cycle</keyword>
<dbReference type="PRINTS" id="PR00086">
    <property type="entry name" value="LLDHDRGNASE"/>
</dbReference>
<evidence type="ECO:0000256" key="6">
    <source>
        <dbReference type="PIRSR" id="PIRSR000102-1"/>
    </source>
</evidence>
<feature type="binding site" evidence="7">
    <location>
        <position position="123"/>
    </location>
    <ligand>
        <name>substrate</name>
    </ligand>
</feature>
<evidence type="ECO:0000256" key="2">
    <source>
        <dbReference type="ARBA" id="ARBA00022532"/>
    </source>
</evidence>
<dbReference type="PANTHER" id="PTHR43128">
    <property type="entry name" value="L-2-HYDROXYCARBOXYLATE DEHYDROGENASE (NAD(P)(+))"/>
    <property type="match status" value="1"/>
</dbReference>
<name>F8AMF8_METOI</name>